<dbReference type="EMBL" id="AZEC01000001">
    <property type="protein sequence ID" value="KRL14773.1"/>
    <property type="molecule type" value="Genomic_DNA"/>
</dbReference>
<keyword evidence="6 8" id="KW-1133">Transmembrane helix</keyword>
<dbReference type="GO" id="GO:0005886">
    <property type="term" value="C:plasma membrane"/>
    <property type="evidence" value="ECO:0007669"/>
    <property type="project" value="UniProtKB-SubCell"/>
</dbReference>
<keyword evidence="4" id="KW-0808">Transferase</keyword>
<feature type="transmembrane region" description="Helical" evidence="8">
    <location>
        <begin position="458"/>
        <end position="476"/>
    </location>
</feature>
<evidence type="ECO:0000256" key="4">
    <source>
        <dbReference type="ARBA" id="ARBA00022679"/>
    </source>
</evidence>
<dbReference type="GO" id="GO:0009103">
    <property type="term" value="P:lipopolysaccharide biosynthetic process"/>
    <property type="evidence" value="ECO:0007669"/>
    <property type="project" value="UniProtKB-ARBA"/>
</dbReference>
<feature type="transmembrane region" description="Helical" evidence="8">
    <location>
        <begin position="42"/>
        <end position="64"/>
    </location>
</feature>
<keyword evidence="3" id="KW-0328">Glycosyltransferase</keyword>
<feature type="transmembrane region" description="Helical" evidence="8">
    <location>
        <begin position="152"/>
        <end position="173"/>
    </location>
</feature>
<keyword evidence="10" id="KW-1185">Reference proteome</keyword>
<gene>
    <name evidence="9" type="ORF">FD09_GL000433</name>
</gene>
<dbReference type="STRING" id="1423792.FD09_GL000433"/>
<proteinExistence type="predicted"/>
<comment type="caution">
    <text evidence="9">The sequence shown here is derived from an EMBL/GenBank/DDBJ whole genome shotgun (WGS) entry which is preliminary data.</text>
</comment>
<feature type="transmembrane region" description="Helical" evidence="8">
    <location>
        <begin position="424"/>
        <end position="446"/>
    </location>
</feature>
<sequence>MQNQTLKKTAIWLAALVAFLLLVLMIWATLQTAQFKTYNQLQTVTGASLLSLAGLGLAGGLAYFLKNKNSLIIFIVIMLLTALKLIFMIRYPATLTSDFWTYDNLAKSVVGGTTWQQMLSAGTLGNNILWPHVLNIAWFFSVFDSFFIPSTITGQVVSIILSGISIFMLYMLLGKFLAKSVAIFAALLFHFIPAFWLYSILNAPESFFLVFLLGSFIFYYDALYTVNKTHTRNYFYLGCSLLLLFLANAIRPIVLVWIVVVLFFSVFSVASERISFRRLLTTTAIFALTFSLLTAVSVPLYRVIYGINFAPATVEQHYFFATGTSVATSGAYNAKIRNETDRILGKKDMALDTRYHQITDRMTAISTANLTAIQRTGPMNFLWKKTINLMSEDYGANWFLYNTAGKTSGAYFNQILPLGVASSVVYFVLLLLLAAASVLWQLVLMLKKSALTHMDINSLFYEVLLLDGFFLSSLIFEVQGRYHIVLYLPIVILIALGGQLIIRQFSRTR</sequence>
<keyword evidence="7 8" id="KW-0472">Membrane</keyword>
<dbReference type="InterPro" id="IPR050297">
    <property type="entry name" value="LipidA_mod_glycosyltrf_83"/>
</dbReference>
<feature type="transmembrane region" description="Helical" evidence="8">
    <location>
        <begin position="256"/>
        <end position="272"/>
    </location>
</feature>
<accession>A0A0R1NA47</accession>
<evidence type="ECO:0000256" key="8">
    <source>
        <dbReference type="SAM" id="Phobius"/>
    </source>
</evidence>
<dbReference type="RefSeq" id="WP_057817768.1">
    <property type="nucleotide sequence ID" value="NZ_AZEC01000001.1"/>
</dbReference>
<dbReference type="PANTHER" id="PTHR33908">
    <property type="entry name" value="MANNOSYLTRANSFERASE YKCB-RELATED"/>
    <property type="match status" value="1"/>
</dbReference>
<protein>
    <submittedName>
        <fullName evidence="9">Integral membrane protein</fullName>
    </submittedName>
</protein>
<evidence type="ECO:0000256" key="5">
    <source>
        <dbReference type="ARBA" id="ARBA00022692"/>
    </source>
</evidence>
<evidence type="ECO:0000256" key="7">
    <source>
        <dbReference type="ARBA" id="ARBA00023136"/>
    </source>
</evidence>
<evidence type="ECO:0000256" key="3">
    <source>
        <dbReference type="ARBA" id="ARBA00022676"/>
    </source>
</evidence>
<feature type="transmembrane region" description="Helical" evidence="8">
    <location>
        <begin position="207"/>
        <end position="226"/>
    </location>
</feature>
<feature type="transmembrane region" description="Helical" evidence="8">
    <location>
        <begin position="482"/>
        <end position="502"/>
    </location>
</feature>
<feature type="transmembrane region" description="Helical" evidence="8">
    <location>
        <begin position="71"/>
        <end position="91"/>
    </location>
</feature>
<dbReference type="Proteomes" id="UP000051330">
    <property type="component" value="Unassembled WGS sequence"/>
</dbReference>
<evidence type="ECO:0000256" key="2">
    <source>
        <dbReference type="ARBA" id="ARBA00022475"/>
    </source>
</evidence>
<dbReference type="PANTHER" id="PTHR33908:SF11">
    <property type="entry name" value="MEMBRANE PROTEIN"/>
    <property type="match status" value="1"/>
</dbReference>
<feature type="transmembrane region" description="Helical" evidence="8">
    <location>
        <begin position="12"/>
        <end position="30"/>
    </location>
</feature>
<comment type="subcellular location">
    <subcellularLocation>
        <location evidence="1">Cell membrane</location>
        <topology evidence="1">Multi-pass membrane protein</topology>
    </subcellularLocation>
</comment>
<evidence type="ECO:0000256" key="6">
    <source>
        <dbReference type="ARBA" id="ARBA00022989"/>
    </source>
</evidence>
<dbReference type="OrthoDB" id="2259569at2"/>
<feature type="transmembrane region" description="Helical" evidence="8">
    <location>
        <begin position="180"/>
        <end position="201"/>
    </location>
</feature>
<evidence type="ECO:0000313" key="10">
    <source>
        <dbReference type="Proteomes" id="UP000051330"/>
    </source>
</evidence>
<organism evidence="9 10">
    <name type="scientific">Schleiferilactobacillus perolens DSM 12744</name>
    <dbReference type="NCBI Taxonomy" id="1423792"/>
    <lineage>
        <taxon>Bacteria</taxon>
        <taxon>Bacillati</taxon>
        <taxon>Bacillota</taxon>
        <taxon>Bacilli</taxon>
        <taxon>Lactobacillales</taxon>
        <taxon>Lactobacillaceae</taxon>
        <taxon>Schleiferilactobacillus</taxon>
    </lineage>
</organism>
<evidence type="ECO:0000256" key="1">
    <source>
        <dbReference type="ARBA" id="ARBA00004651"/>
    </source>
</evidence>
<dbReference type="AlphaFoldDB" id="A0A0R1NA47"/>
<keyword evidence="5 8" id="KW-0812">Transmembrane</keyword>
<dbReference type="PATRIC" id="fig|1423792.3.peg.437"/>
<keyword evidence="2" id="KW-1003">Cell membrane</keyword>
<evidence type="ECO:0000313" key="9">
    <source>
        <dbReference type="EMBL" id="KRL14773.1"/>
    </source>
</evidence>
<dbReference type="GO" id="GO:0016763">
    <property type="term" value="F:pentosyltransferase activity"/>
    <property type="evidence" value="ECO:0007669"/>
    <property type="project" value="TreeGrafter"/>
</dbReference>
<feature type="transmembrane region" description="Helical" evidence="8">
    <location>
        <begin position="233"/>
        <end position="250"/>
    </location>
</feature>
<reference evidence="9 10" key="1">
    <citation type="journal article" date="2015" name="Genome Announc.">
        <title>Expanding the biotechnology potential of lactobacilli through comparative genomics of 213 strains and associated genera.</title>
        <authorList>
            <person name="Sun Z."/>
            <person name="Harris H.M."/>
            <person name="McCann A."/>
            <person name="Guo C."/>
            <person name="Argimon S."/>
            <person name="Zhang W."/>
            <person name="Yang X."/>
            <person name="Jeffery I.B."/>
            <person name="Cooney J.C."/>
            <person name="Kagawa T.F."/>
            <person name="Liu W."/>
            <person name="Song Y."/>
            <person name="Salvetti E."/>
            <person name="Wrobel A."/>
            <person name="Rasinkangas P."/>
            <person name="Parkhill J."/>
            <person name="Rea M.C."/>
            <person name="O'Sullivan O."/>
            <person name="Ritari J."/>
            <person name="Douillard F.P."/>
            <person name="Paul Ross R."/>
            <person name="Yang R."/>
            <person name="Briner A.E."/>
            <person name="Felis G.E."/>
            <person name="de Vos W.M."/>
            <person name="Barrangou R."/>
            <person name="Klaenhammer T.R."/>
            <person name="Caufield P.W."/>
            <person name="Cui Y."/>
            <person name="Zhang H."/>
            <person name="O'Toole P.W."/>
        </authorList>
    </citation>
    <scope>NUCLEOTIDE SEQUENCE [LARGE SCALE GENOMIC DNA]</scope>
    <source>
        <strain evidence="9 10">DSM 12744</strain>
    </source>
</reference>
<name>A0A0R1NA47_9LACO</name>
<feature type="transmembrane region" description="Helical" evidence="8">
    <location>
        <begin position="279"/>
        <end position="301"/>
    </location>
</feature>